<evidence type="ECO:0000256" key="3">
    <source>
        <dbReference type="ARBA" id="ARBA00022692"/>
    </source>
</evidence>
<evidence type="ECO:0000256" key="2">
    <source>
        <dbReference type="ARBA" id="ARBA00010544"/>
    </source>
</evidence>
<dbReference type="InterPro" id="IPR003544">
    <property type="entry name" value="Cyt_c_biogenesis_CcmB"/>
</dbReference>
<evidence type="ECO:0000256" key="4">
    <source>
        <dbReference type="ARBA" id="ARBA00022989"/>
    </source>
</evidence>
<proteinExistence type="inferred from homology"/>
<feature type="transmembrane region" description="Helical" evidence="6">
    <location>
        <begin position="36"/>
        <end position="57"/>
    </location>
</feature>
<evidence type="ECO:0000313" key="7">
    <source>
        <dbReference type="EMBL" id="KAJ6644950.1"/>
    </source>
</evidence>
<protein>
    <submittedName>
        <fullName evidence="7">Uncharacterized protein</fullName>
    </submittedName>
</protein>
<accession>A0A9Q0S699</accession>
<dbReference type="Proteomes" id="UP001151699">
    <property type="component" value="Chromosome A"/>
</dbReference>
<evidence type="ECO:0000256" key="6">
    <source>
        <dbReference type="SAM" id="Phobius"/>
    </source>
</evidence>
<dbReference type="GO" id="GO:0016020">
    <property type="term" value="C:membrane"/>
    <property type="evidence" value="ECO:0007669"/>
    <property type="project" value="UniProtKB-SubCell"/>
</dbReference>
<keyword evidence="3 6" id="KW-0812">Transmembrane</keyword>
<comment type="subcellular location">
    <subcellularLocation>
        <location evidence="1">Membrane</location>
        <topology evidence="1">Multi-pass membrane protein</topology>
    </subcellularLocation>
</comment>
<feature type="transmembrane region" description="Helical" evidence="6">
    <location>
        <begin position="83"/>
        <end position="105"/>
    </location>
</feature>
<feature type="non-terminal residue" evidence="7">
    <location>
        <position position="1"/>
    </location>
</feature>
<comment type="similarity">
    <text evidence="2">Belongs to the CcmB/CycW/HelB family.</text>
</comment>
<comment type="caution">
    <text evidence="7">The sequence shown here is derived from an EMBL/GenBank/DDBJ whole genome shotgun (WGS) entry which is preliminary data.</text>
</comment>
<evidence type="ECO:0000313" key="8">
    <source>
        <dbReference type="Proteomes" id="UP001151699"/>
    </source>
</evidence>
<dbReference type="Pfam" id="PF03379">
    <property type="entry name" value="CcmB"/>
    <property type="match status" value="1"/>
</dbReference>
<dbReference type="GO" id="GO:0017004">
    <property type="term" value="P:cytochrome complex assembly"/>
    <property type="evidence" value="ECO:0007669"/>
    <property type="project" value="InterPro"/>
</dbReference>
<gene>
    <name evidence="7" type="ORF">Bhyg_00145</name>
</gene>
<feature type="transmembrane region" description="Helical" evidence="6">
    <location>
        <begin position="112"/>
        <end position="140"/>
    </location>
</feature>
<dbReference type="EMBL" id="WJQU01000001">
    <property type="protein sequence ID" value="KAJ6644950.1"/>
    <property type="molecule type" value="Genomic_DNA"/>
</dbReference>
<evidence type="ECO:0000256" key="1">
    <source>
        <dbReference type="ARBA" id="ARBA00004141"/>
    </source>
</evidence>
<name>A0A9Q0S699_9DIPT</name>
<sequence length="203" mass="23039">MNKLIHLIKWDYLIQNRINNLSNTTLINDQTNIKKFGVIFSIILFPIALINFSQLIFRPDLEDGNLELLLISFTENEIILSKFLTICFIALSSVVFNMPIIYLLFDITTTTLLHIFMVLILLLILASALLILIAAIQSYFRTNNALLSLLIMPLLIPNIIFSGIIIQNPEANQLAFSMLGVNIILLPIILFLSSYLIANIYNI</sequence>
<keyword evidence="8" id="KW-1185">Reference proteome</keyword>
<reference evidence="7" key="1">
    <citation type="submission" date="2022-07" db="EMBL/GenBank/DDBJ databases">
        <authorList>
            <person name="Trinca V."/>
            <person name="Uliana J.V.C."/>
            <person name="Torres T.T."/>
            <person name="Ward R.J."/>
            <person name="Monesi N."/>
        </authorList>
    </citation>
    <scope>NUCLEOTIDE SEQUENCE</scope>
    <source>
        <strain evidence="7">HSMRA1968</strain>
        <tissue evidence="7">Whole embryos</tissue>
    </source>
</reference>
<dbReference type="AlphaFoldDB" id="A0A9Q0S699"/>
<dbReference type="GO" id="GO:0015232">
    <property type="term" value="F:heme transmembrane transporter activity"/>
    <property type="evidence" value="ECO:0007669"/>
    <property type="project" value="InterPro"/>
</dbReference>
<organism evidence="7 8">
    <name type="scientific">Pseudolycoriella hygida</name>
    <dbReference type="NCBI Taxonomy" id="35572"/>
    <lineage>
        <taxon>Eukaryota</taxon>
        <taxon>Metazoa</taxon>
        <taxon>Ecdysozoa</taxon>
        <taxon>Arthropoda</taxon>
        <taxon>Hexapoda</taxon>
        <taxon>Insecta</taxon>
        <taxon>Pterygota</taxon>
        <taxon>Neoptera</taxon>
        <taxon>Endopterygota</taxon>
        <taxon>Diptera</taxon>
        <taxon>Nematocera</taxon>
        <taxon>Sciaroidea</taxon>
        <taxon>Sciaridae</taxon>
        <taxon>Pseudolycoriella</taxon>
    </lineage>
</organism>
<evidence type="ECO:0000256" key="5">
    <source>
        <dbReference type="ARBA" id="ARBA00023136"/>
    </source>
</evidence>
<keyword evidence="5 6" id="KW-0472">Membrane</keyword>
<keyword evidence="4 6" id="KW-1133">Transmembrane helix</keyword>
<feature type="transmembrane region" description="Helical" evidence="6">
    <location>
        <begin position="178"/>
        <end position="198"/>
    </location>
</feature>
<feature type="transmembrane region" description="Helical" evidence="6">
    <location>
        <begin position="146"/>
        <end position="166"/>
    </location>
</feature>